<name>A0A2G2Z2K6_CAPAN</name>
<dbReference type="Gene3D" id="3.40.50.2000">
    <property type="entry name" value="Glycogen Phosphorylase B"/>
    <property type="match status" value="1"/>
</dbReference>
<dbReference type="GO" id="GO:0005737">
    <property type="term" value="C:cytoplasm"/>
    <property type="evidence" value="ECO:0000318"/>
    <property type="project" value="GO_Central"/>
</dbReference>
<keyword evidence="3" id="KW-0808">Transferase</keyword>
<dbReference type="PANTHER" id="PTHR11926">
    <property type="entry name" value="GLUCOSYL/GLUCURONOSYL TRANSFERASES"/>
    <property type="match status" value="1"/>
</dbReference>
<evidence type="ECO:0000256" key="3">
    <source>
        <dbReference type="ARBA" id="ARBA00022679"/>
    </source>
</evidence>
<keyword evidence="6" id="KW-1185">Reference proteome</keyword>
<dbReference type="PANTHER" id="PTHR11926:SF1549">
    <property type="entry name" value="GLYCOSYLTRANSFERASE"/>
    <property type="match status" value="1"/>
</dbReference>
<dbReference type="Proteomes" id="UP000222542">
    <property type="component" value="Unassembled WGS sequence"/>
</dbReference>
<reference evidence="5 6" key="1">
    <citation type="journal article" date="2014" name="Nat. Genet.">
        <title>Genome sequence of the hot pepper provides insights into the evolution of pungency in Capsicum species.</title>
        <authorList>
            <person name="Kim S."/>
            <person name="Park M."/>
            <person name="Yeom S.I."/>
            <person name="Kim Y.M."/>
            <person name="Lee J.M."/>
            <person name="Lee H.A."/>
            <person name="Seo E."/>
            <person name="Choi J."/>
            <person name="Cheong K."/>
            <person name="Kim K.T."/>
            <person name="Jung K."/>
            <person name="Lee G.W."/>
            <person name="Oh S.K."/>
            <person name="Bae C."/>
            <person name="Kim S.B."/>
            <person name="Lee H.Y."/>
            <person name="Kim S.Y."/>
            <person name="Kim M.S."/>
            <person name="Kang B.C."/>
            <person name="Jo Y.D."/>
            <person name="Yang H.B."/>
            <person name="Jeong H.J."/>
            <person name="Kang W.H."/>
            <person name="Kwon J.K."/>
            <person name="Shin C."/>
            <person name="Lim J.Y."/>
            <person name="Park J.H."/>
            <person name="Huh J.H."/>
            <person name="Kim J.S."/>
            <person name="Kim B.D."/>
            <person name="Cohen O."/>
            <person name="Paran I."/>
            <person name="Suh M.C."/>
            <person name="Lee S.B."/>
            <person name="Kim Y.K."/>
            <person name="Shin Y."/>
            <person name="Noh S.J."/>
            <person name="Park J."/>
            <person name="Seo Y.S."/>
            <person name="Kwon S.Y."/>
            <person name="Kim H.A."/>
            <person name="Park J.M."/>
            <person name="Kim H.J."/>
            <person name="Choi S.B."/>
            <person name="Bosland P.W."/>
            <person name="Reeves G."/>
            <person name="Jo S.H."/>
            <person name="Lee B.W."/>
            <person name="Cho H.T."/>
            <person name="Choi H.S."/>
            <person name="Lee M.S."/>
            <person name="Yu Y."/>
            <person name="Do Choi Y."/>
            <person name="Park B.S."/>
            <person name="van Deynze A."/>
            <person name="Ashrafi H."/>
            <person name="Hill T."/>
            <person name="Kim W.T."/>
            <person name="Pai H.S."/>
            <person name="Ahn H.K."/>
            <person name="Yeam I."/>
            <person name="Giovannoni J.J."/>
            <person name="Rose J.K."/>
            <person name="Sorensen I."/>
            <person name="Lee S.J."/>
            <person name="Kim R.W."/>
            <person name="Choi I.Y."/>
            <person name="Choi B.S."/>
            <person name="Lim J.S."/>
            <person name="Lee Y.H."/>
            <person name="Choi D."/>
        </authorList>
    </citation>
    <scope>NUCLEOTIDE SEQUENCE [LARGE SCALE GENOMIC DNA]</scope>
    <source>
        <strain evidence="6">cv. CM334</strain>
    </source>
</reference>
<accession>A0A2G2Z2K6</accession>
<evidence type="ECO:0000313" key="6">
    <source>
        <dbReference type="Proteomes" id="UP000222542"/>
    </source>
</evidence>
<dbReference type="STRING" id="4072.A0A2G2Z2K6"/>
<gene>
    <name evidence="5" type="ORF">T459_19772</name>
</gene>
<proteinExistence type="inferred from homology"/>
<sequence length="330" mass="37610">MGSIRKHEVLDKPHAVCIPFPVQGHVNPMLRLAIILHHKVFHITFVNTEYNHRRLLKSCDPHSFKGLPFFRFETISDGLPPCDADATQDIPYLCPFKELLVKLNHTSSSDVSPISCIIFGGSMSFTLTAAQDLGIPQVVFWAPSACGLLGIMHYHDLAKNGYFPFKDASDLTNGYLETTLDWILGMKGIYLRDLPSFMRSTNPDDFLFKYLIQETDRCKFASAIVINTFDLLEKEVLESLQALLPPIYMIDPLYFLVKHIEDKNLELLGSNLWKEDLKCLDNGINPQHGNKTQNIRQTEDQNGNKSRPTIIPQERDDTRCILHQKQPTTR</sequence>
<protein>
    <submittedName>
        <fullName evidence="5">7-deoxyloganetin glucosyltransferase</fullName>
    </submittedName>
</protein>
<dbReference type="OMA" id="MCSISAN"/>
<evidence type="ECO:0000256" key="2">
    <source>
        <dbReference type="ARBA" id="ARBA00022676"/>
    </source>
</evidence>
<dbReference type="GO" id="GO:0080043">
    <property type="term" value="F:quercetin 3-O-glucosyltransferase activity"/>
    <property type="evidence" value="ECO:0000318"/>
    <property type="project" value="GO_Central"/>
</dbReference>
<dbReference type="EMBL" id="AYRZ02000007">
    <property type="protein sequence ID" value="PHT76250.1"/>
    <property type="molecule type" value="Genomic_DNA"/>
</dbReference>
<organism evidence="5 6">
    <name type="scientific">Capsicum annuum</name>
    <name type="common">Capsicum pepper</name>
    <dbReference type="NCBI Taxonomy" id="4072"/>
    <lineage>
        <taxon>Eukaryota</taxon>
        <taxon>Viridiplantae</taxon>
        <taxon>Streptophyta</taxon>
        <taxon>Embryophyta</taxon>
        <taxon>Tracheophyta</taxon>
        <taxon>Spermatophyta</taxon>
        <taxon>Magnoliopsida</taxon>
        <taxon>eudicotyledons</taxon>
        <taxon>Gunneridae</taxon>
        <taxon>Pentapetalae</taxon>
        <taxon>asterids</taxon>
        <taxon>lamiids</taxon>
        <taxon>Solanales</taxon>
        <taxon>Solanaceae</taxon>
        <taxon>Solanoideae</taxon>
        <taxon>Capsiceae</taxon>
        <taxon>Capsicum</taxon>
    </lineage>
</organism>
<dbReference type="AlphaFoldDB" id="A0A2G2Z2K6"/>
<dbReference type="GO" id="GO:0080044">
    <property type="term" value="F:quercetin 7-O-glucosyltransferase activity"/>
    <property type="evidence" value="ECO:0000318"/>
    <property type="project" value="GO_Central"/>
</dbReference>
<keyword evidence="2" id="KW-0328">Glycosyltransferase</keyword>
<dbReference type="SUPFAM" id="SSF53756">
    <property type="entry name" value="UDP-Glycosyltransferase/glycogen phosphorylase"/>
    <property type="match status" value="1"/>
</dbReference>
<comment type="similarity">
    <text evidence="1">Belongs to the UDP-glycosyltransferase family.</text>
</comment>
<evidence type="ECO:0000256" key="4">
    <source>
        <dbReference type="SAM" id="MobiDB-lite"/>
    </source>
</evidence>
<reference evidence="5 6" key="2">
    <citation type="journal article" date="2017" name="Genome Biol.">
        <title>New reference genome sequences of hot pepper reveal the massive evolution of plant disease-resistance genes by retroduplication.</title>
        <authorList>
            <person name="Kim S."/>
            <person name="Park J."/>
            <person name="Yeom S.I."/>
            <person name="Kim Y.M."/>
            <person name="Seo E."/>
            <person name="Kim K.T."/>
            <person name="Kim M.S."/>
            <person name="Lee J.M."/>
            <person name="Cheong K."/>
            <person name="Shin H.S."/>
            <person name="Kim S.B."/>
            <person name="Han K."/>
            <person name="Lee J."/>
            <person name="Park M."/>
            <person name="Lee H.A."/>
            <person name="Lee H.Y."/>
            <person name="Lee Y."/>
            <person name="Oh S."/>
            <person name="Lee J.H."/>
            <person name="Choi E."/>
            <person name="Choi E."/>
            <person name="Lee S.E."/>
            <person name="Jeon J."/>
            <person name="Kim H."/>
            <person name="Choi G."/>
            <person name="Song H."/>
            <person name="Lee J."/>
            <person name="Lee S.C."/>
            <person name="Kwon J.K."/>
            <person name="Lee H.Y."/>
            <person name="Koo N."/>
            <person name="Hong Y."/>
            <person name="Kim R.W."/>
            <person name="Kang W.H."/>
            <person name="Huh J.H."/>
            <person name="Kang B.C."/>
            <person name="Yang T.J."/>
            <person name="Lee Y.H."/>
            <person name="Bennetzen J.L."/>
            <person name="Choi D."/>
        </authorList>
    </citation>
    <scope>NUCLEOTIDE SEQUENCE [LARGE SCALE GENOMIC DNA]</scope>
    <source>
        <strain evidence="6">cv. CM334</strain>
    </source>
</reference>
<dbReference type="FunFam" id="3.40.50.2000:FF:000065">
    <property type="entry name" value="Glycosyltransferase"/>
    <property type="match status" value="1"/>
</dbReference>
<feature type="region of interest" description="Disordered" evidence="4">
    <location>
        <begin position="284"/>
        <end position="330"/>
    </location>
</feature>
<evidence type="ECO:0000256" key="1">
    <source>
        <dbReference type="ARBA" id="ARBA00009995"/>
    </source>
</evidence>
<dbReference type="Gramene" id="PHT76250">
    <property type="protein sequence ID" value="PHT76250"/>
    <property type="gene ID" value="T459_19772"/>
</dbReference>
<evidence type="ECO:0000313" key="5">
    <source>
        <dbReference type="EMBL" id="PHT76250.1"/>
    </source>
</evidence>
<comment type="caution">
    <text evidence="5">The sequence shown here is derived from an EMBL/GenBank/DDBJ whole genome shotgun (WGS) entry which is preliminary data.</text>
</comment>
<feature type="compositionally biased region" description="Polar residues" evidence="4">
    <location>
        <begin position="284"/>
        <end position="307"/>
    </location>
</feature>